<dbReference type="AlphaFoldDB" id="A0A2I0URS3"/>
<gene>
    <name evidence="1" type="ORF">llap_1050</name>
</gene>
<keyword evidence="1" id="KW-0808">Transferase</keyword>
<dbReference type="EMBL" id="KZ505648">
    <property type="protein sequence ID" value="PKU48726.1"/>
    <property type="molecule type" value="Genomic_DNA"/>
</dbReference>
<organism evidence="1 2">
    <name type="scientific">Limosa lapponica baueri</name>
    <dbReference type="NCBI Taxonomy" id="1758121"/>
    <lineage>
        <taxon>Eukaryota</taxon>
        <taxon>Metazoa</taxon>
        <taxon>Chordata</taxon>
        <taxon>Craniata</taxon>
        <taxon>Vertebrata</taxon>
        <taxon>Euteleostomi</taxon>
        <taxon>Archelosauria</taxon>
        <taxon>Archosauria</taxon>
        <taxon>Dinosauria</taxon>
        <taxon>Saurischia</taxon>
        <taxon>Theropoda</taxon>
        <taxon>Coelurosauria</taxon>
        <taxon>Aves</taxon>
        <taxon>Neognathae</taxon>
        <taxon>Neoaves</taxon>
        <taxon>Charadriiformes</taxon>
        <taxon>Scolopacidae</taxon>
        <taxon>Limosa</taxon>
    </lineage>
</organism>
<proteinExistence type="predicted"/>
<reference evidence="2" key="2">
    <citation type="submission" date="2017-12" db="EMBL/GenBank/DDBJ databases">
        <title>Genome sequence of the Bar-tailed Godwit (Limosa lapponica baueri).</title>
        <authorList>
            <person name="Lima N.C.B."/>
            <person name="Parody-Merino A.M."/>
            <person name="Battley P.F."/>
            <person name="Fidler A.E."/>
            <person name="Prosdocimi F."/>
        </authorList>
    </citation>
    <scope>NUCLEOTIDE SEQUENCE [LARGE SCALE GENOMIC DNA]</scope>
</reference>
<sequence>MSRWRSVTLKGPYLFMGPVLFNIFIRDMDSGIECTLSKSAVDINLSGVVDTVEGRDVMQRELDRLEKWAFVNLMKFNTEDTSRKKPWLYWNRDDLLYSTFFEDRGWLMREDPLNKVGKEDLCQLAAQSSIGRFKLGTMGQADDDHT</sequence>
<dbReference type="Proteomes" id="UP000233556">
    <property type="component" value="Unassembled WGS sequence"/>
</dbReference>
<keyword evidence="1" id="KW-0695">RNA-directed DNA polymerase</keyword>
<keyword evidence="1" id="KW-0548">Nucleotidyltransferase</keyword>
<name>A0A2I0URS3_LIMLA</name>
<dbReference type="GO" id="GO:0003964">
    <property type="term" value="F:RNA-directed DNA polymerase activity"/>
    <property type="evidence" value="ECO:0007669"/>
    <property type="project" value="UniProtKB-KW"/>
</dbReference>
<keyword evidence="2" id="KW-1185">Reference proteome</keyword>
<protein>
    <submittedName>
        <fullName evidence="1">Rna-directed dna polymerase from mobile element jockey-like</fullName>
    </submittedName>
</protein>
<evidence type="ECO:0000313" key="1">
    <source>
        <dbReference type="EMBL" id="PKU48726.1"/>
    </source>
</evidence>
<dbReference type="OrthoDB" id="8939918at2759"/>
<accession>A0A2I0URS3</accession>
<reference evidence="2" key="1">
    <citation type="submission" date="2017-11" db="EMBL/GenBank/DDBJ databases">
        <authorList>
            <person name="Lima N.C."/>
            <person name="Parody-Merino A.M."/>
            <person name="Battley P.F."/>
            <person name="Fidler A.E."/>
            <person name="Prosdocimi F."/>
        </authorList>
    </citation>
    <scope>NUCLEOTIDE SEQUENCE [LARGE SCALE GENOMIC DNA]</scope>
</reference>
<evidence type="ECO:0000313" key="2">
    <source>
        <dbReference type="Proteomes" id="UP000233556"/>
    </source>
</evidence>